<feature type="compositionally biased region" description="Gly residues" evidence="1">
    <location>
        <begin position="509"/>
        <end position="518"/>
    </location>
</feature>
<evidence type="ECO:0000313" key="2">
    <source>
        <dbReference type="EMBL" id="MBC5726641.1"/>
    </source>
</evidence>
<feature type="region of interest" description="Disordered" evidence="1">
    <location>
        <begin position="411"/>
        <end position="449"/>
    </location>
</feature>
<sequence length="702" mass="72573">MGNIIKYLDKTFDESAIKSGNPYYARSLLSSSLEIDAFSFEVTSDDTTLTQFQRNTPLTYFHDDTQMGTFYVQKISRENINTYRFDCTSTVGLLDESYHNGGIYTGQTVDEVVTDICSPYLVIVKNNIKSIKLYGWLPIATKRENLTQVLFAIGATLKVDYNGVIRIEGLWDSQSAEIDADHMYSGGSVEYATPVTQVIVTEHAYNQTATETVDLFEGTASAGDKITFDEPCYDLVADGFRITESGANYAIVTAGSGKLTGKKYVHTTRQVIKDIAPKTRDLIDQSDSVVKVESATLVSLANSNAVADRLVNYYSCNERIVSDVLVQSESPGDVVSIVHPYGGTVEGCIESSDITMSKKLKSNETVLVGYKPQNIGDVEYYDKSEILTASGNWTVPDNVTSVRAVLISGGQGGLTGEKGEDGKQSNQGGTGGAGGKGGEGGNGGRILQSTLNVNPGDTFAITIGIGGAAGVNGTDTTFGSLSTASGASSPNGFTDPFTEVTYAAKGKNGMEGGKGGDGTKSETATRASNGADVLSFIGGQGGNYEYKKRESGTHAGKSGYAGGGGGGGAANGGNGEDGNDGMVDWVDSITGYGPGYHCIGGAGGDGGAANIPPEKESVPGQGGIGGAGGGGGGGGGYPRGTVPSADWVGTGGSGGSGGPGGAAGDGCVILYYSQPKEGSLGGAFRDKNNKLFLDKFGRQLVV</sequence>
<keyword evidence="3" id="KW-1185">Reference proteome</keyword>
<feature type="region of interest" description="Disordered" evidence="1">
    <location>
        <begin position="506"/>
        <end position="527"/>
    </location>
</feature>
<comment type="caution">
    <text evidence="2">The sequence shown here is derived from an EMBL/GenBank/DDBJ whole genome shotgun (WGS) entry which is preliminary data.</text>
</comment>
<accession>A0A923LWF7</accession>
<dbReference type="Proteomes" id="UP000606499">
    <property type="component" value="Unassembled WGS sequence"/>
</dbReference>
<feature type="compositionally biased region" description="Gly residues" evidence="1">
    <location>
        <begin position="428"/>
        <end position="444"/>
    </location>
</feature>
<name>A0A923LWF7_9FIRM</name>
<evidence type="ECO:0000313" key="3">
    <source>
        <dbReference type="Proteomes" id="UP000606499"/>
    </source>
</evidence>
<evidence type="ECO:0000256" key="1">
    <source>
        <dbReference type="SAM" id="MobiDB-lite"/>
    </source>
</evidence>
<dbReference type="RefSeq" id="WP_186950358.1">
    <property type="nucleotide sequence ID" value="NZ_JACOPL010000022.1"/>
</dbReference>
<feature type="compositionally biased region" description="Gly residues" evidence="1">
    <location>
        <begin position="649"/>
        <end position="658"/>
    </location>
</feature>
<proteinExistence type="predicted"/>
<reference evidence="2" key="1">
    <citation type="submission" date="2020-08" db="EMBL/GenBank/DDBJ databases">
        <title>Genome public.</title>
        <authorList>
            <person name="Liu C."/>
            <person name="Sun Q."/>
        </authorList>
    </citation>
    <scope>NUCLEOTIDE SEQUENCE</scope>
    <source>
        <strain evidence="2">NSJ-28</strain>
    </source>
</reference>
<organism evidence="2 3">
    <name type="scientific">Agathobaculum faecis</name>
    <dbReference type="NCBI Taxonomy" id="2763013"/>
    <lineage>
        <taxon>Bacteria</taxon>
        <taxon>Bacillati</taxon>
        <taxon>Bacillota</taxon>
        <taxon>Clostridia</taxon>
        <taxon>Eubacteriales</taxon>
        <taxon>Butyricicoccaceae</taxon>
        <taxon>Agathobaculum</taxon>
    </lineage>
</organism>
<dbReference type="EMBL" id="JACOPL010000022">
    <property type="protein sequence ID" value="MBC5726641.1"/>
    <property type="molecule type" value="Genomic_DNA"/>
</dbReference>
<dbReference type="AlphaFoldDB" id="A0A923LWF7"/>
<gene>
    <name evidence="2" type="ORF">H8S45_14395</name>
</gene>
<feature type="region of interest" description="Disordered" evidence="1">
    <location>
        <begin position="607"/>
        <end position="658"/>
    </location>
</feature>
<feature type="compositionally biased region" description="Gly residues" evidence="1">
    <location>
        <begin position="620"/>
        <end position="638"/>
    </location>
</feature>
<protein>
    <submittedName>
        <fullName evidence="2">Uncharacterized protein</fullName>
    </submittedName>
</protein>